<dbReference type="AlphaFoldDB" id="A0AAD7DJW0"/>
<evidence type="ECO:0008006" key="3">
    <source>
        <dbReference type="Google" id="ProtNLM"/>
    </source>
</evidence>
<dbReference type="EMBL" id="JARKIE010000055">
    <property type="protein sequence ID" value="KAJ7691922.1"/>
    <property type="molecule type" value="Genomic_DNA"/>
</dbReference>
<accession>A0AAD7DJW0</accession>
<gene>
    <name evidence="1" type="ORF">B0H17DRAFT_550785</name>
</gene>
<evidence type="ECO:0000313" key="2">
    <source>
        <dbReference type="Proteomes" id="UP001221757"/>
    </source>
</evidence>
<keyword evidence="2" id="KW-1185">Reference proteome</keyword>
<sequence length="447" mass="51654">MTSHCPTCGGRSSLVEEESFDWDDIHVAPGTRHYGLLTSNEVPLDTEFLAVQSVIAKTDARLMFLDTEISRLRDRLQQLKDERIAVSNFRLQNNAILSPLRRIPPEVLAEIFAWTLPSADEIVATDRCGFDIGRSPWVLGHISRQWRAVSLSTPCLWSLVVIDYSFSTWYPLPFLEAQIARARNLEIHFYGCQDSDSRPQITFFQTLVERSSIWKELKIGLTSDLVPHLTTLRNRIPLLRSLWIEWDDPESQTAADLIDAFHTAPSLLDASIWNQHRFISIPLPFHQLTQYDFDGSWATHESILKTAPNLVEARITIAFDEQPWPEQDDIIALLYLRRLYVSDSDVLVYLRTPILQEIVFFSREDDPDPLPHLEPFIIRSRCNLARICFRGSPEAQEVIAILEKFECCVRSNQHPHFPPDHPQRHRECSGGTPIIDNRFRMRRRNVH</sequence>
<dbReference type="Proteomes" id="UP001221757">
    <property type="component" value="Unassembled WGS sequence"/>
</dbReference>
<proteinExistence type="predicted"/>
<evidence type="ECO:0000313" key="1">
    <source>
        <dbReference type="EMBL" id="KAJ7691922.1"/>
    </source>
</evidence>
<reference evidence="1" key="1">
    <citation type="submission" date="2023-03" db="EMBL/GenBank/DDBJ databases">
        <title>Massive genome expansion in bonnet fungi (Mycena s.s.) driven by repeated elements and novel gene families across ecological guilds.</title>
        <authorList>
            <consortium name="Lawrence Berkeley National Laboratory"/>
            <person name="Harder C.B."/>
            <person name="Miyauchi S."/>
            <person name="Viragh M."/>
            <person name="Kuo A."/>
            <person name="Thoen E."/>
            <person name="Andreopoulos B."/>
            <person name="Lu D."/>
            <person name="Skrede I."/>
            <person name="Drula E."/>
            <person name="Henrissat B."/>
            <person name="Morin E."/>
            <person name="Kohler A."/>
            <person name="Barry K."/>
            <person name="LaButti K."/>
            <person name="Morin E."/>
            <person name="Salamov A."/>
            <person name="Lipzen A."/>
            <person name="Mereny Z."/>
            <person name="Hegedus B."/>
            <person name="Baldrian P."/>
            <person name="Stursova M."/>
            <person name="Weitz H."/>
            <person name="Taylor A."/>
            <person name="Grigoriev I.V."/>
            <person name="Nagy L.G."/>
            <person name="Martin F."/>
            <person name="Kauserud H."/>
        </authorList>
    </citation>
    <scope>NUCLEOTIDE SEQUENCE</scope>
    <source>
        <strain evidence="1">CBHHK067</strain>
    </source>
</reference>
<organism evidence="1 2">
    <name type="scientific">Mycena rosella</name>
    <name type="common">Pink bonnet</name>
    <name type="synonym">Agaricus rosellus</name>
    <dbReference type="NCBI Taxonomy" id="1033263"/>
    <lineage>
        <taxon>Eukaryota</taxon>
        <taxon>Fungi</taxon>
        <taxon>Dikarya</taxon>
        <taxon>Basidiomycota</taxon>
        <taxon>Agaricomycotina</taxon>
        <taxon>Agaricomycetes</taxon>
        <taxon>Agaricomycetidae</taxon>
        <taxon>Agaricales</taxon>
        <taxon>Marasmiineae</taxon>
        <taxon>Mycenaceae</taxon>
        <taxon>Mycena</taxon>
    </lineage>
</organism>
<comment type="caution">
    <text evidence="1">The sequence shown here is derived from an EMBL/GenBank/DDBJ whole genome shotgun (WGS) entry which is preliminary data.</text>
</comment>
<name>A0AAD7DJW0_MYCRO</name>
<protein>
    <recommendedName>
        <fullName evidence="3">F-box domain-containing protein</fullName>
    </recommendedName>
</protein>